<evidence type="ECO:0000256" key="4">
    <source>
        <dbReference type="ARBA" id="ARBA00023004"/>
    </source>
</evidence>
<name>A0ABV2Q452_9BURK</name>
<dbReference type="EMBL" id="JBEPSH010000002">
    <property type="protein sequence ID" value="MET4575806.1"/>
    <property type="molecule type" value="Genomic_DNA"/>
</dbReference>
<evidence type="ECO:0000256" key="2">
    <source>
        <dbReference type="ARBA" id="ARBA00022723"/>
    </source>
</evidence>
<dbReference type="InterPro" id="IPR017941">
    <property type="entry name" value="Rieske_2Fe-2S"/>
</dbReference>
<keyword evidence="8" id="KW-1185">Reference proteome</keyword>
<accession>A0ABV2Q452</accession>
<protein>
    <submittedName>
        <fullName evidence="7">Nitrite reductase/ring-hydroxylating ferredoxin subunit</fullName>
    </submittedName>
</protein>
<evidence type="ECO:0000256" key="5">
    <source>
        <dbReference type="ARBA" id="ARBA00023014"/>
    </source>
</evidence>
<evidence type="ECO:0000256" key="1">
    <source>
        <dbReference type="ARBA" id="ARBA00022714"/>
    </source>
</evidence>
<dbReference type="PANTHER" id="PTHR21266">
    <property type="entry name" value="IRON-SULFUR DOMAIN CONTAINING PROTEIN"/>
    <property type="match status" value="1"/>
</dbReference>
<dbReference type="Gene3D" id="3.90.380.10">
    <property type="entry name" value="Naphthalene 1,2-dioxygenase Alpha Subunit, Chain A, domain 1"/>
    <property type="match status" value="1"/>
</dbReference>
<dbReference type="Gene3D" id="2.102.10.10">
    <property type="entry name" value="Rieske [2Fe-2S] iron-sulphur domain"/>
    <property type="match status" value="1"/>
</dbReference>
<dbReference type="CDD" id="cd03479">
    <property type="entry name" value="Rieske_RO_Alpha_PhDO_like"/>
    <property type="match status" value="1"/>
</dbReference>
<dbReference type="CDD" id="cd08878">
    <property type="entry name" value="RHO_alpha_C_DMO-like"/>
    <property type="match status" value="1"/>
</dbReference>
<dbReference type="RefSeq" id="WP_354441501.1">
    <property type="nucleotide sequence ID" value="NZ_JBEPSH010000002.1"/>
</dbReference>
<evidence type="ECO:0000313" key="8">
    <source>
        <dbReference type="Proteomes" id="UP001549320"/>
    </source>
</evidence>
<keyword evidence="3" id="KW-0560">Oxidoreductase</keyword>
<dbReference type="Pfam" id="PF00355">
    <property type="entry name" value="Rieske"/>
    <property type="match status" value="1"/>
</dbReference>
<proteinExistence type="predicted"/>
<dbReference type="InterPro" id="IPR036922">
    <property type="entry name" value="Rieske_2Fe-2S_sf"/>
</dbReference>
<dbReference type="PROSITE" id="PS00570">
    <property type="entry name" value="RING_HYDROXYL_ALPHA"/>
    <property type="match status" value="1"/>
</dbReference>
<reference evidence="7 8" key="1">
    <citation type="submission" date="2024-06" db="EMBL/GenBank/DDBJ databases">
        <title>Sorghum-associated microbial communities from plants grown in Nebraska, USA.</title>
        <authorList>
            <person name="Schachtman D."/>
        </authorList>
    </citation>
    <scope>NUCLEOTIDE SEQUENCE [LARGE SCALE GENOMIC DNA]</scope>
    <source>
        <strain evidence="7 8">2709</strain>
    </source>
</reference>
<dbReference type="SUPFAM" id="SSF50022">
    <property type="entry name" value="ISP domain"/>
    <property type="match status" value="1"/>
</dbReference>
<feature type="domain" description="Rieske" evidence="6">
    <location>
        <begin position="42"/>
        <end position="137"/>
    </location>
</feature>
<comment type="caution">
    <text evidence="7">The sequence shown here is derived from an EMBL/GenBank/DDBJ whole genome shotgun (WGS) entry which is preliminary data.</text>
</comment>
<evidence type="ECO:0000256" key="3">
    <source>
        <dbReference type="ARBA" id="ARBA00023002"/>
    </source>
</evidence>
<dbReference type="PROSITE" id="PS51296">
    <property type="entry name" value="RIESKE"/>
    <property type="match status" value="1"/>
</dbReference>
<dbReference type="InterPro" id="IPR050584">
    <property type="entry name" value="Cholesterol_7-desaturase"/>
</dbReference>
<dbReference type="InterPro" id="IPR015881">
    <property type="entry name" value="ARHD_Rieske_2Fe_2S"/>
</dbReference>
<evidence type="ECO:0000259" key="6">
    <source>
        <dbReference type="PROSITE" id="PS51296"/>
    </source>
</evidence>
<keyword evidence="5" id="KW-0411">Iron-sulfur</keyword>
<keyword evidence="2" id="KW-0479">Metal-binding</keyword>
<dbReference type="SUPFAM" id="SSF55961">
    <property type="entry name" value="Bet v1-like"/>
    <property type="match status" value="1"/>
</dbReference>
<organism evidence="7 8">
    <name type="scientific">Ottowia thiooxydans</name>
    <dbReference type="NCBI Taxonomy" id="219182"/>
    <lineage>
        <taxon>Bacteria</taxon>
        <taxon>Pseudomonadati</taxon>
        <taxon>Pseudomonadota</taxon>
        <taxon>Betaproteobacteria</taxon>
        <taxon>Burkholderiales</taxon>
        <taxon>Comamonadaceae</taxon>
        <taxon>Ottowia</taxon>
    </lineage>
</organism>
<dbReference type="Proteomes" id="UP001549320">
    <property type="component" value="Unassembled WGS sequence"/>
</dbReference>
<gene>
    <name evidence="7" type="ORF">ABIE13_000906</name>
</gene>
<evidence type="ECO:0000313" key="7">
    <source>
        <dbReference type="EMBL" id="MET4575806.1"/>
    </source>
</evidence>
<keyword evidence="4" id="KW-0408">Iron</keyword>
<sequence>MEVESKPVFMGSLYGKKPGKHIPEITEVSQGTPMGELLRRYWQPVALAKEATTTPKLIQVFGEELILFRDKSGRPGLVHPRCAHRGTSLIYGKVEERGIRCCYHGWLFDVEGKCVEQPCEPNNGEHRSKVRQPWYPVQDAYDLVFAYMGPPEKMPILPRVEALEGINADQKILGEQKAFASGGPAIADCNWLQYFENALDTFHVSVLHSNFSGLQFIPEMAVMPNVEWSLTKLGVKATQKRVLPDGRLFLRVTEALAPNVRSVPDAFGKNGPVDRIEWTIPVDDTHFTTFTAGVVHQDATVIRERRVLHDGKLWEDMTEEEHRAFPDDREAQVGQGPITWHTDEHLVTSDVGLVMFRRLLQRQLAVVAAGNDPLGVWRNKEEAVIQLEAGNFFDAQ</sequence>
<dbReference type="PANTHER" id="PTHR21266:SF59">
    <property type="entry name" value="BLR4922 PROTEIN"/>
    <property type="match status" value="1"/>
</dbReference>
<keyword evidence="1" id="KW-0001">2Fe-2S</keyword>